<keyword evidence="9" id="KW-1185">Reference proteome</keyword>
<dbReference type="EMBL" id="WJXW01000015">
    <property type="protein sequence ID" value="KAF9729890.1"/>
    <property type="molecule type" value="Genomic_DNA"/>
</dbReference>
<feature type="compositionally biased region" description="Polar residues" evidence="6">
    <location>
        <begin position="151"/>
        <end position="160"/>
    </location>
</feature>
<keyword evidence="3" id="KW-0238">DNA-binding</keyword>
<comment type="subcellular location">
    <subcellularLocation>
        <location evidence="1">Nucleus</location>
    </subcellularLocation>
</comment>
<dbReference type="InterPro" id="IPR036879">
    <property type="entry name" value="TF_MADSbox_sf"/>
</dbReference>
<proteinExistence type="predicted"/>
<evidence type="ECO:0000256" key="6">
    <source>
        <dbReference type="SAM" id="MobiDB-lite"/>
    </source>
</evidence>
<dbReference type="AlphaFoldDB" id="A0A9P6G8S2"/>
<evidence type="ECO:0000313" key="9">
    <source>
        <dbReference type="Proteomes" id="UP000756921"/>
    </source>
</evidence>
<evidence type="ECO:0000256" key="5">
    <source>
        <dbReference type="ARBA" id="ARBA00023242"/>
    </source>
</evidence>
<feature type="domain" description="MADS-box" evidence="7">
    <location>
        <begin position="1"/>
        <end position="51"/>
    </location>
</feature>
<dbReference type="InterPro" id="IPR002100">
    <property type="entry name" value="TF_MADSbox"/>
</dbReference>
<evidence type="ECO:0000256" key="1">
    <source>
        <dbReference type="ARBA" id="ARBA00004123"/>
    </source>
</evidence>
<organism evidence="8 9">
    <name type="scientific">Paraphaeosphaeria minitans</name>
    <dbReference type="NCBI Taxonomy" id="565426"/>
    <lineage>
        <taxon>Eukaryota</taxon>
        <taxon>Fungi</taxon>
        <taxon>Dikarya</taxon>
        <taxon>Ascomycota</taxon>
        <taxon>Pezizomycotina</taxon>
        <taxon>Dothideomycetes</taxon>
        <taxon>Pleosporomycetidae</taxon>
        <taxon>Pleosporales</taxon>
        <taxon>Massarineae</taxon>
        <taxon>Didymosphaeriaceae</taxon>
        <taxon>Paraphaeosphaeria</taxon>
    </lineage>
</organism>
<reference evidence="8" key="1">
    <citation type="journal article" date="2020" name="Mol. Plant Microbe Interact.">
        <title>Genome Sequence of the Biocontrol Agent Coniothyrium minitans strain Conio (IMI 134523).</title>
        <authorList>
            <person name="Patel D."/>
            <person name="Shittu T.A."/>
            <person name="Baroncelli R."/>
            <person name="Muthumeenakshi S."/>
            <person name="Osborne T.H."/>
            <person name="Janganan T.K."/>
            <person name="Sreenivasaprasad S."/>
        </authorList>
    </citation>
    <scope>NUCLEOTIDE SEQUENCE</scope>
    <source>
        <strain evidence="8">Conio</strain>
    </source>
</reference>
<gene>
    <name evidence="8" type="ORF">PMIN01_11823</name>
</gene>
<dbReference type="GO" id="GO:0005634">
    <property type="term" value="C:nucleus"/>
    <property type="evidence" value="ECO:0007669"/>
    <property type="project" value="UniProtKB-SubCell"/>
</dbReference>
<sequence>MASKRMKQESFRKRRHNFIRRGHEISERYDVGVYICILKENGQYYVYNSHPTKANWPPTSSHLVGLKTSPNSVTRMLMPQSSAYPVPQIKTPQDYIGQDGGKKSLPHKRVSSLPSHLPKPPVPGYAQEGIFSERQLEGVQRQNSRSEEKTSLVSHSTSPYHGSDLQRLNLPVC</sequence>
<evidence type="ECO:0000256" key="3">
    <source>
        <dbReference type="ARBA" id="ARBA00023125"/>
    </source>
</evidence>
<keyword evidence="5" id="KW-0539">Nucleus</keyword>
<name>A0A9P6G8S2_9PLEO</name>
<feature type="region of interest" description="Disordered" evidence="6">
    <location>
        <begin position="87"/>
        <end position="173"/>
    </location>
</feature>
<accession>A0A9P6G8S2</accession>
<evidence type="ECO:0000256" key="4">
    <source>
        <dbReference type="ARBA" id="ARBA00023163"/>
    </source>
</evidence>
<evidence type="ECO:0000256" key="2">
    <source>
        <dbReference type="ARBA" id="ARBA00023015"/>
    </source>
</evidence>
<dbReference type="GO" id="GO:0045944">
    <property type="term" value="P:positive regulation of transcription by RNA polymerase II"/>
    <property type="evidence" value="ECO:0007669"/>
    <property type="project" value="UniProtKB-ARBA"/>
</dbReference>
<dbReference type="GO" id="GO:0003677">
    <property type="term" value="F:DNA binding"/>
    <property type="evidence" value="ECO:0007669"/>
    <property type="project" value="UniProtKB-KW"/>
</dbReference>
<dbReference type="Proteomes" id="UP000756921">
    <property type="component" value="Unassembled WGS sequence"/>
</dbReference>
<comment type="caution">
    <text evidence="8">The sequence shown here is derived from an EMBL/GenBank/DDBJ whole genome shotgun (WGS) entry which is preliminary data.</text>
</comment>
<dbReference type="OrthoDB" id="1898716at2759"/>
<evidence type="ECO:0000313" key="8">
    <source>
        <dbReference type="EMBL" id="KAF9729890.1"/>
    </source>
</evidence>
<protein>
    <recommendedName>
        <fullName evidence="7">MADS-box domain-containing protein</fullName>
    </recommendedName>
</protein>
<evidence type="ECO:0000259" key="7">
    <source>
        <dbReference type="PROSITE" id="PS50066"/>
    </source>
</evidence>
<dbReference type="SUPFAM" id="SSF55455">
    <property type="entry name" value="SRF-like"/>
    <property type="match status" value="1"/>
</dbReference>
<keyword evidence="2" id="KW-0805">Transcription regulation</keyword>
<dbReference type="PROSITE" id="PS50066">
    <property type="entry name" value="MADS_BOX_2"/>
    <property type="match status" value="1"/>
</dbReference>
<dbReference type="GO" id="GO:0046983">
    <property type="term" value="F:protein dimerization activity"/>
    <property type="evidence" value="ECO:0007669"/>
    <property type="project" value="InterPro"/>
</dbReference>
<keyword evidence="4" id="KW-0804">Transcription</keyword>